<evidence type="ECO:0000313" key="1">
    <source>
        <dbReference type="EMBL" id="KAA8589496.1"/>
    </source>
</evidence>
<protein>
    <submittedName>
        <fullName evidence="1">Uncharacterized protein</fullName>
    </submittedName>
</protein>
<name>A0A5J5DA78_9PERO</name>
<dbReference type="Proteomes" id="UP000327493">
    <property type="component" value="Chromosome 9"/>
</dbReference>
<sequence length="441" mass="49531">MSGGREEKMNNYCHRLALRPLLCECRCRSVANLAMHRYEQAVSADIRRQNNFISDFSNFYSFLFSTVFAGNTKILMFFSEDFENSGGELNQFDDSGKAVIMKLKENSQSVADCLAAASEVDDIFQVTGDGSKPELNQHSQKWECALQEWIERKAFWEYQSARQWPQIDTVDLNRQTMLEKREGGSGSSVRGLKMSAPYPSSPHSNQCHFAYHYAMVRGGHMTDTGTSFKYLPQSREEGESSTSLAFTTHKPLLPMWLLYTQLAQFATTERYNTSTDGSIPVLLISICSEAIHQSVDSPAHHITFPLHSCIPPILPFYAISSALGGTHWKELAEPPGTYTKCCVLVISDIAEAQLPTAFTLLSSYGMYPLTSGAPQFKERIRWVKSTSGTFCNALHYLDSESLGRILQLQITQDNTDILASPYLPWGFDSEPKAKTYGIMLR</sequence>
<organism evidence="1 2">
    <name type="scientific">Etheostoma spectabile</name>
    <name type="common">orangethroat darter</name>
    <dbReference type="NCBI Taxonomy" id="54343"/>
    <lineage>
        <taxon>Eukaryota</taxon>
        <taxon>Metazoa</taxon>
        <taxon>Chordata</taxon>
        <taxon>Craniata</taxon>
        <taxon>Vertebrata</taxon>
        <taxon>Euteleostomi</taxon>
        <taxon>Actinopterygii</taxon>
        <taxon>Neopterygii</taxon>
        <taxon>Teleostei</taxon>
        <taxon>Neoteleostei</taxon>
        <taxon>Acanthomorphata</taxon>
        <taxon>Eupercaria</taxon>
        <taxon>Perciformes</taxon>
        <taxon>Percoidei</taxon>
        <taxon>Percidae</taxon>
        <taxon>Etheostomatinae</taxon>
        <taxon>Etheostoma</taxon>
    </lineage>
</organism>
<dbReference type="EMBL" id="VOFY01000009">
    <property type="protein sequence ID" value="KAA8589496.1"/>
    <property type="molecule type" value="Genomic_DNA"/>
</dbReference>
<proteinExistence type="predicted"/>
<reference evidence="1 2" key="1">
    <citation type="submission" date="2019-08" db="EMBL/GenBank/DDBJ databases">
        <title>A chromosome-level genome assembly, high-density linkage maps, and genome scans reveal the genomic architecture of hybrid incompatibilities underlying speciation via character displacement in darters (Percidae: Etheostominae).</title>
        <authorList>
            <person name="Moran R.L."/>
            <person name="Catchen J.M."/>
            <person name="Fuller R.C."/>
        </authorList>
    </citation>
    <scope>NUCLEOTIDE SEQUENCE [LARGE SCALE GENOMIC DNA]</scope>
    <source>
        <strain evidence="1">EspeVRDwgs_2016</strain>
        <tissue evidence="1">Muscle</tissue>
    </source>
</reference>
<keyword evidence="2" id="KW-1185">Reference proteome</keyword>
<gene>
    <name evidence="1" type="ORF">FQN60_012861</name>
</gene>
<evidence type="ECO:0000313" key="2">
    <source>
        <dbReference type="Proteomes" id="UP000327493"/>
    </source>
</evidence>
<accession>A0A5J5DA78</accession>
<comment type="caution">
    <text evidence="1">The sequence shown here is derived from an EMBL/GenBank/DDBJ whole genome shotgun (WGS) entry which is preliminary data.</text>
</comment>
<dbReference type="AlphaFoldDB" id="A0A5J5DA78"/>